<evidence type="ECO:0000256" key="6">
    <source>
        <dbReference type="ARBA" id="ARBA00041297"/>
    </source>
</evidence>
<dbReference type="InterPro" id="IPR042099">
    <property type="entry name" value="ANL_N_sf"/>
</dbReference>
<dbReference type="Pfam" id="PF13193">
    <property type="entry name" value="AMP-binding_C"/>
    <property type="match status" value="1"/>
</dbReference>
<dbReference type="InterPro" id="IPR020845">
    <property type="entry name" value="AMP-binding_CS"/>
</dbReference>
<feature type="domain" description="AMP-binding enzyme C-terminal" evidence="9">
    <location>
        <begin position="568"/>
        <end position="643"/>
    </location>
</feature>
<feature type="domain" description="AMP-dependent synthetase/ligase" evidence="8">
    <location>
        <begin position="126"/>
        <end position="494"/>
    </location>
</feature>
<dbReference type="PANTHER" id="PTHR43107:SF15">
    <property type="entry name" value="FATTY ACID TRANSPORT PROTEIN 3, ISOFORM A"/>
    <property type="match status" value="1"/>
</dbReference>
<evidence type="ECO:0000256" key="4">
    <source>
        <dbReference type="ARBA" id="ARBA00022840"/>
    </source>
</evidence>
<dbReference type="InterPro" id="IPR045851">
    <property type="entry name" value="AMP-bd_C_sf"/>
</dbReference>
<dbReference type="Pfam" id="PF00501">
    <property type="entry name" value="AMP-binding"/>
    <property type="match status" value="1"/>
</dbReference>
<reference evidence="10 11" key="1">
    <citation type="submission" date="2024-08" db="EMBL/GenBank/DDBJ databases">
        <authorList>
            <person name="Cucini C."/>
            <person name="Frati F."/>
        </authorList>
    </citation>
    <scope>NUCLEOTIDE SEQUENCE [LARGE SCALE GENOMIC DNA]</scope>
</reference>
<evidence type="ECO:0000259" key="8">
    <source>
        <dbReference type="Pfam" id="PF00501"/>
    </source>
</evidence>
<comment type="caution">
    <text evidence="10">The sequence shown here is derived from an EMBL/GenBank/DDBJ whole genome shotgun (WGS) entry which is preliminary data.</text>
</comment>
<dbReference type="PROSITE" id="PS00455">
    <property type="entry name" value="AMP_BINDING"/>
    <property type="match status" value="1"/>
</dbReference>
<dbReference type="Gene3D" id="3.40.50.12780">
    <property type="entry name" value="N-terminal domain of ligase-like"/>
    <property type="match status" value="1"/>
</dbReference>
<comment type="catalytic activity">
    <reaction evidence="5">
        <text>a very long-chain fatty acid + ATP + CoA = a very long-chain fatty acyl-CoA + AMP + diphosphate</text>
        <dbReference type="Rhea" id="RHEA:54536"/>
        <dbReference type="ChEBI" id="CHEBI:30616"/>
        <dbReference type="ChEBI" id="CHEBI:33019"/>
        <dbReference type="ChEBI" id="CHEBI:57287"/>
        <dbReference type="ChEBI" id="CHEBI:58950"/>
        <dbReference type="ChEBI" id="CHEBI:138261"/>
        <dbReference type="ChEBI" id="CHEBI:456215"/>
    </reaction>
    <physiologicalReaction direction="left-to-right" evidence="5">
        <dbReference type="Rhea" id="RHEA:54537"/>
    </physiologicalReaction>
</comment>
<accession>A0ABP1PPA1</accession>
<keyword evidence="11" id="KW-1185">Reference proteome</keyword>
<organism evidence="10 11">
    <name type="scientific">Orchesella dallaii</name>
    <dbReference type="NCBI Taxonomy" id="48710"/>
    <lineage>
        <taxon>Eukaryota</taxon>
        <taxon>Metazoa</taxon>
        <taxon>Ecdysozoa</taxon>
        <taxon>Arthropoda</taxon>
        <taxon>Hexapoda</taxon>
        <taxon>Collembola</taxon>
        <taxon>Entomobryomorpha</taxon>
        <taxon>Entomobryoidea</taxon>
        <taxon>Orchesellidae</taxon>
        <taxon>Orchesellinae</taxon>
        <taxon>Orchesella</taxon>
    </lineage>
</organism>
<dbReference type="SUPFAM" id="SSF56801">
    <property type="entry name" value="Acetyl-CoA synthetase-like"/>
    <property type="match status" value="1"/>
</dbReference>
<proteinExistence type="inferred from homology"/>
<evidence type="ECO:0000256" key="3">
    <source>
        <dbReference type="ARBA" id="ARBA00022741"/>
    </source>
</evidence>
<comment type="similarity">
    <text evidence="1">Belongs to the ATP-dependent AMP-binding enzyme family.</text>
</comment>
<dbReference type="EMBL" id="CAXLJM020000007">
    <property type="protein sequence ID" value="CAL8072556.1"/>
    <property type="molecule type" value="Genomic_DNA"/>
</dbReference>
<protein>
    <recommendedName>
        <fullName evidence="6">Long-chain-fatty-acid--CoA ligase</fullName>
    </recommendedName>
</protein>
<evidence type="ECO:0000259" key="9">
    <source>
        <dbReference type="Pfam" id="PF13193"/>
    </source>
</evidence>
<dbReference type="Gene3D" id="3.30.300.30">
    <property type="match status" value="1"/>
</dbReference>
<dbReference type="InterPro" id="IPR000873">
    <property type="entry name" value="AMP-dep_synth/lig_dom"/>
</dbReference>
<keyword evidence="3" id="KW-0547">Nucleotide-binding</keyword>
<keyword evidence="2" id="KW-0436">Ligase</keyword>
<evidence type="ECO:0000256" key="5">
    <source>
        <dbReference type="ARBA" id="ARBA00036527"/>
    </source>
</evidence>
<dbReference type="InterPro" id="IPR025110">
    <property type="entry name" value="AMP-bd_C"/>
</dbReference>
<dbReference type="NCBIfam" id="NF006134">
    <property type="entry name" value="PRK08279.1"/>
    <property type="match status" value="1"/>
</dbReference>
<evidence type="ECO:0000313" key="11">
    <source>
        <dbReference type="Proteomes" id="UP001642540"/>
    </source>
</evidence>
<evidence type="ECO:0000256" key="1">
    <source>
        <dbReference type="ARBA" id="ARBA00006432"/>
    </source>
</evidence>
<keyword evidence="4" id="KW-0067">ATP-binding</keyword>
<sequence length="689" mass="77625">MSGDGKENVQVAKYYLQGIFHGFVNSTFKNKKFLPFLVAGVSYQFYKLDDASSWLHDGILSLPFLWKSMTSAMSIALSALALVNYDTIYYTLKALPRDVRGISRFARVLQSIRWADRNNFTVAKCLDRNAEKFPDKICFYFEEQKWTFRQVQELSNRIGNHFSSLGFKKGDTVALFMENRPEYVCIWLGLNKIGVTAGLVNYNLRLQSLLHCIETVKAKAVIFGFELTSAMQEITEVENFLSTIPIFCSGHGNNALPKGVRDFDGEVAAASPATPPEMNDMKLHDSLYYIYTSGTTGMPKAAVIKQYRFMMAANGVHFMNCVTEDDIVYDSLPLYHMTGGMVGVGQALVFGSSLVIRKKFSATQFWKDCIKYNVTVAQYLGETCRYLLAQPPSPEDTAHKVRLMSGNGLRHEIWADFAKRFKIPEIGEVYGSTEGNTNLSNIDSKTGAVGFVPRFVYSVLPTALIKVDKHTGEPIRDPKTGLCIRCKPNEPGELMAKIVKKHPIRDFQGYYTDDKSTSKKIVHDVFAKGDSVFRSGDILVMDNLCYFYFKDRSGDTYRWKGENVSTAEVESLISSFTSHKDAVVYGVKVPNTEGRAGMLAIVDPTGSVDLEKLIAGLLRHLPPYARPIFLRILDEVDMTGTYKLKKFRLQNEGYDVTKIKDKMYFLHSGKFQVLDETLMNQIDSGDIRL</sequence>
<evidence type="ECO:0000256" key="7">
    <source>
        <dbReference type="ARBA" id="ARBA00048666"/>
    </source>
</evidence>
<comment type="catalytic activity">
    <reaction evidence="7">
        <text>tetracosanoate + ATP + CoA = tetracosanoyl-CoA + AMP + diphosphate</text>
        <dbReference type="Rhea" id="RHEA:33639"/>
        <dbReference type="ChEBI" id="CHEBI:30616"/>
        <dbReference type="ChEBI" id="CHEBI:31014"/>
        <dbReference type="ChEBI" id="CHEBI:33019"/>
        <dbReference type="ChEBI" id="CHEBI:57287"/>
        <dbReference type="ChEBI" id="CHEBI:65052"/>
        <dbReference type="ChEBI" id="CHEBI:456215"/>
    </reaction>
    <physiologicalReaction direction="left-to-right" evidence="7">
        <dbReference type="Rhea" id="RHEA:33640"/>
    </physiologicalReaction>
</comment>
<gene>
    <name evidence="10" type="ORF">ODALV1_LOCUS2225</name>
</gene>
<dbReference type="Proteomes" id="UP001642540">
    <property type="component" value="Unassembled WGS sequence"/>
</dbReference>
<evidence type="ECO:0000256" key="2">
    <source>
        <dbReference type="ARBA" id="ARBA00022598"/>
    </source>
</evidence>
<evidence type="ECO:0000313" key="10">
    <source>
        <dbReference type="EMBL" id="CAL8072556.1"/>
    </source>
</evidence>
<dbReference type="PANTHER" id="PTHR43107">
    <property type="entry name" value="LONG-CHAIN FATTY ACID TRANSPORT PROTEIN"/>
    <property type="match status" value="1"/>
</dbReference>
<name>A0ABP1PPA1_9HEXA</name>